<evidence type="ECO:0000256" key="5">
    <source>
        <dbReference type="ARBA" id="ARBA00022842"/>
    </source>
</evidence>
<dbReference type="PANTHER" id="PTHR37311">
    <property type="entry name" value="2-PHOSPHOSULFOLACTATE PHOSPHATASE-RELATED"/>
    <property type="match status" value="1"/>
</dbReference>
<dbReference type="GO" id="GO:0050545">
    <property type="term" value="F:sulfopyruvate decarboxylase activity"/>
    <property type="evidence" value="ECO:0007669"/>
    <property type="project" value="TreeGrafter"/>
</dbReference>
<comment type="cofactor">
    <cofactor evidence="1">
        <name>Mg(2+)</name>
        <dbReference type="ChEBI" id="CHEBI:18420"/>
    </cofactor>
</comment>
<evidence type="ECO:0000256" key="2">
    <source>
        <dbReference type="ARBA" id="ARBA00009997"/>
    </source>
</evidence>
<organism evidence="7">
    <name type="scientific">hydrothermal vent metagenome</name>
    <dbReference type="NCBI Taxonomy" id="652676"/>
    <lineage>
        <taxon>unclassified sequences</taxon>
        <taxon>metagenomes</taxon>
        <taxon>ecological metagenomes</taxon>
    </lineage>
</organism>
<sequence>MPSVVIDYLPACAEHYRNEYAVVAIDVIRATTTATTALSLGRDVYPVQTTDEAFVLASKLDRPLLMGEQGGNVPYGFDLTNSPVQAMALTAIPSGDFTDISRPIILLSSSGTRLLMNSVGSGTEAVYISCARNFSAMAKYLIGLHDKVAILGAGTRGEFRREDQMGCAWLAEKLVAAGYEMETNRTRDLISRWSGATLDDARGGRSADYLQRSGQMHDLEFVLHHYDDLDIVPQLVNGKLTVVAGNVVV</sequence>
<reference evidence="7" key="1">
    <citation type="submission" date="2018-06" db="EMBL/GenBank/DDBJ databases">
        <authorList>
            <person name="Zhirakovskaya E."/>
        </authorList>
    </citation>
    <scope>NUCLEOTIDE SEQUENCE</scope>
</reference>
<evidence type="ECO:0000313" key="7">
    <source>
        <dbReference type="EMBL" id="VAW91956.1"/>
    </source>
</evidence>
<dbReference type="InterPro" id="IPR005238">
    <property type="entry name" value="ComB-like"/>
</dbReference>
<gene>
    <name evidence="7" type="ORF">MNBD_GAMMA22-2520</name>
</gene>
<dbReference type="SUPFAM" id="SSF142823">
    <property type="entry name" value="ComB-like"/>
    <property type="match status" value="1"/>
</dbReference>
<dbReference type="GO" id="GO:0000287">
    <property type="term" value="F:magnesium ion binding"/>
    <property type="evidence" value="ECO:0007669"/>
    <property type="project" value="InterPro"/>
</dbReference>
<dbReference type="Pfam" id="PF04029">
    <property type="entry name" value="2-ph_phosp"/>
    <property type="match status" value="1"/>
</dbReference>
<accession>A0A3B1AH32</accession>
<dbReference type="GO" id="GO:0050532">
    <property type="term" value="F:2-phosphosulfolactate phosphatase activity"/>
    <property type="evidence" value="ECO:0007669"/>
    <property type="project" value="UniProtKB-EC"/>
</dbReference>
<proteinExistence type="inferred from homology"/>
<dbReference type="EC" id="3.1.3.71" evidence="3"/>
<protein>
    <recommendedName>
        <fullName evidence="3">2-phosphosulfolactate phosphatase</fullName>
        <ecNumber evidence="3">3.1.3.71</ecNumber>
    </recommendedName>
</protein>
<evidence type="ECO:0000256" key="6">
    <source>
        <dbReference type="ARBA" id="ARBA00033711"/>
    </source>
</evidence>
<evidence type="ECO:0000256" key="4">
    <source>
        <dbReference type="ARBA" id="ARBA00022801"/>
    </source>
</evidence>
<evidence type="ECO:0000256" key="3">
    <source>
        <dbReference type="ARBA" id="ARBA00012953"/>
    </source>
</evidence>
<comment type="similarity">
    <text evidence="2">Belongs to the ComB family.</text>
</comment>
<comment type="catalytic activity">
    <reaction evidence="6">
        <text>(2R)-O-phospho-3-sulfolactate + H2O = (2R)-3-sulfolactate + phosphate</text>
        <dbReference type="Rhea" id="RHEA:23416"/>
        <dbReference type="ChEBI" id="CHEBI:15377"/>
        <dbReference type="ChEBI" id="CHEBI:15597"/>
        <dbReference type="ChEBI" id="CHEBI:43474"/>
        <dbReference type="ChEBI" id="CHEBI:58738"/>
        <dbReference type="EC" id="3.1.3.71"/>
    </reaction>
</comment>
<dbReference type="AlphaFoldDB" id="A0A3B1AH32"/>
<dbReference type="InterPro" id="IPR036702">
    <property type="entry name" value="ComB-like_sf"/>
</dbReference>
<dbReference type="EMBL" id="UOFS01000009">
    <property type="protein sequence ID" value="VAW91956.1"/>
    <property type="molecule type" value="Genomic_DNA"/>
</dbReference>
<keyword evidence="5" id="KW-0460">Magnesium</keyword>
<keyword evidence="4" id="KW-0378">Hydrolase</keyword>
<evidence type="ECO:0000256" key="1">
    <source>
        <dbReference type="ARBA" id="ARBA00001946"/>
    </source>
</evidence>
<dbReference type="Gene3D" id="3.90.1560.10">
    <property type="entry name" value="ComB-like"/>
    <property type="match status" value="1"/>
</dbReference>
<dbReference type="PANTHER" id="PTHR37311:SF1">
    <property type="entry name" value="2-PHOSPHOSULFOLACTATE PHOSPHATASE-RELATED"/>
    <property type="match status" value="1"/>
</dbReference>
<name>A0A3B1AH32_9ZZZZ</name>